<comment type="similarity">
    <text evidence="2">Belongs to the peptidase M14 family.</text>
</comment>
<evidence type="ECO:0000313" key="6">
    <source>
        <dbReference type="Proteomes" id="UP000647183"/>
    </source>
</evidence>
<comment type="caution">
    <text evidence="5">The sequence shown here is derived from an EMBL/GenBank/DDBJ whole genome shotgun (WGS) entry which is preliminary data.</text>
</comment>
<dbReference type="SUPFAM" id="SSF53187">
    <property type="entry name" value="Zn-dependent exopeptidases"/>
    <property type="match status" value="1"/>
</dbReference>
<gene>
    <name evidence="5" type="ORF">H9645_04025</name>
</gene>
<feature type="active site" description="Proton donor/acceptor" evidence="2">
    <location>
        <position position="275"/>
    </location>
</feature>
<dbReference type="Proteomes" id="UP000647183">
    <property type="component" value="Unassembled WGS sequence"/>
</dbReference>
<dbReference type="InterPro" id="IPR035959">
    <property type="entry name" value="RutC-like_sf"/>
</dbReference>
<reference evidence="5 6" key="1">
    <citation type="submission" date="2020-08" db="EMBL/GenBank/DDBJ databases">
        <title>A Genomic Blueprint of the Chicken Gut Microbiome.</title>
        <authorList>
            <person name="Gilroy R."/>
            <person name="Ravi A."/>
            <person name="Getino M."/>
            <person name="Pursley I."/>
            <person name="Horton D.L."/>
            <person name="Alikhan N.-F."/>
            <person name="Baker D."/>
            <person name="Gharbi K."/>
            <person name="Hall N."/>
            <person name="Watson M."/>
            <person name="Adriaenssens E.M."/>
            <person name="Foster-Nyarko E."/>
            <person name="Jarju S."/>
            <person name="Secka A."/>
            <person name="Antonio M."/>
            <person name="Oren A."/>
            <person name="Chaudhuri R."/>
            <person name="La Ragione R.M."/>
            <person name="Hildebrand F."/>
            <person name="Pallen M.J."/>
        </authorList>
    </citation>
    <scope>NUCLEOTIDE SEQUENCE [LARGE SCALE GENOMIC DNA]</scope>
    <source>
        <strain evidence="5 6">Sa2BVA3</strain>
    </source>
</reference>
<dbReference type="PROSITE" id="PS01094">
    <property type="entry name" value="UPF0076"/>
    <property type="match status" value="1"/>
</dbReference>
<dbReference type="Gene3D" id="3.30.1330.40">
    <property type="entry name" value="RutC-like"/>
    <property type="match status" value="1"/>
</dbReference>
<dbReference type="Pfam" id="PF10994">
    <property type="entry name" value="DUF2817"/>
    <property type="match status" value="1"/>
</dbReference>
<dbReference type="Gene3D" id="3.40.630.10">
    <property type="entry name" value="Zn peptidases"/>
    <property type="match status" value="1"/>
</dbReference>
<dbReference type="PANTHER" id="PTHR47328:SF1">
    <property type="entry name" value="RUTC FAMILY PROTEIN YOAB"/>
    <property type="match status" value="1"/>
</dbReference>
<dbReference type="EMBL" id="JACSQJ010000001">
    <property type="protein sequence ID" value="MBD7987187.1"/>
    <property type="molecule type" value="Genomic_DNA"/>
</dbReference>
<dbReference type="PROSITE" id="PS52035">
    <property type="entry name" value="PEPTIDASE_M14"/>
    <property type="match status" value="1"/>
</dbReference>
<organism evidence="5 6">
    <name type="scientific">Luteimonas colneyensis</name>
    <dbReference type="NCBI Taxonomy" id="2762230"/>
    <lineage>
        <taxon>Bacteria</taxon>
        <taxon>Pseudomonadati</taxon>
        <taxon>Pseudomonadota</taxon>
        <taxon>Gammaproteobacteria</taxon>
        <taxon>Lysobacterales</taxon>
        <taxon>Lysobacteraceae</taxon>
        <taxon>Luteimonas</taxon>
    </lineage>
</organism>
<sequence length="420" mass="45421">MNQTSFHDIGTPGTPWGAAEKTAWRERQQRQRSYHDEVVAAIDALRDRFDVEQYGELDYGDDGRYPLFALRSRNWDEALPVALVTGGVHGYETSGVHGALRFAREDAAAYAGRANLLIVPCVSPWGYERFQRWNADAVDPNRSFVADSPAGESAALMALVAPLRGRVLMHIDLHETTDSDESEFRPALAARDGKPFEPGTIPDGFYLVDDSRNPRPAFQRAINDAVARVTHIAPADPDGTLIGSPVVAPGVIEYDVVGLGLCAGVSGARYTTTTEVYPDSPRATPEQCNQAQAVAVRAALDFALAQHITRIDAGPRMSEACIHGGIVHLAGQVPETAGAGIEQQTREVLEAVDALLAQAGTDKTRVLRAQIYLADLADFDGMNRAWDAWVMPGQAPARATVEARLADADWKVEIVVTAAL</sequence>
<evidence type="ECO:0000259" key="4">
    <source>
        <dbReference type="PROSITE" id="PS52035"/>
    </source>
</evidence>
<name>A0ABR8UGP5_9GAMM</name>
<feature type="region of interest" description="Disordered" evidence="3">
    <location>
        <begin position="1"/>
        <end position="21"/>
    </location>
</feature>
<accession>A0ABR8UGP5</accession>
<evidence type="ECO:0000256" key="2">
    <source>
        <dbReference type="PROSITE-ProRule" id="PRU01379"/>
    </source>
</evidence>
<dbReference type="Pfam" id="PF01042">
    <property type="entry name" value="Ribonuc_L-PSP"/>
    <property type="match status" value="1"/>
</dbReference>
<evidence type="ECO:0000256" key="3">
    <source>
        <dbReference type="SAM" id="MobiDB-lite"/>
    </source>
</evidence>
<dbReference type="SUPFAM" id="SSF55298">
    <property type="entry name" value="YjgF-like"/>
    <property type="match status" value="1"/>
</dbReference>
<dbReference type="InterPro" id="IPR006175">
    <property type="entry name" value="YjgF/YER057c/UK114"/>
</dbReference>
<protein>
    <submittedName>
        <fullName evidence="5">DUF2817 domain-containing protein</fullName>
    </submittedName>
</protein>
<evidence type="ECO:0000256" key="1">
    <source>
        <dbReference type="ARBA" id="ARBA00010552"/>
    </source>
</evidence>
<dbReference type="InterPro" id="IPR000834">
    <property type="entry name" value="Peptidase_M14"/>
</dbReference>
<keyword evidence="6" id="KW-1185">Reference proteome</keyword>
<evidence type="ECO:0000313" key="5">
    <source>
        <dbReference type="EMBL" id="MBD7987187.1"/>
    </source>
</evidence>
<proteinExistence type="inferred from homology"/>
<dbReference type="CDD" id="cd06150">
    <property type="entry name" value="YjgF_YER057c_UK114_like_2"/>
    <property type="match status" value="1"/>
</dbReference>
<dbReference type="InterPro" id="IPR035709">
    <property type="entry name" value="YoaB-like"/>
</dbReference>
<feature type="domain" description="Peptidase M14" evidence="4">
    <location>
        <begin position="30"/>
        <end position="303"/>
    </location>
</feature>
<dbReference type="CDD" id="cd06231">
    <property type="entry name" value="M14_REP34-like"/>
    <property type="match status" value="1"/>
</dbReference>
<dbReference type="InterPro" id="IPR019897">
    <property type="entry name" value="RidA_CS"/>
</dbReference>
<dbReference type="InterPro" id="IPR021259">
    <property type="entry name" value="DUF2817"/>
</dbReference>
<dbReference type="PANTHER" id="PTHR47328">
    <property type="match status" value="1"/>
</dbReference>
<comment type="similarity">
    <text evidence="1">Belongs to the RutC family.</text>
</comment>